<comment type="caution">
    <text evidence="2">The sequence shown here is derived from an EMBL/GenBank/DDBJ whole genome shotgun (WGS) entry which is preliminary data.</text>
</comment>
<dbReference type="PANTHER" id="PTHR37185">
    <property type="entry name" value="MEMBRANE PROTEIN"/>
    <property type="match status" value="1"/>
</dbReference>
<keyword evidence="1" id="KW-0812">Transmembrane</keyword>
<gene>
    <name evidence="2" type="ORF">RJ641_033571</name>
</gene>
<feature type="transmembrane region" description="Helical" evidence="1">
    <location>
        <begin position="73"/>
        <end position="96"/>
    </location>
</feature>
<keyword evidence="1" id="KW-0472">Membrane</keyword>
<keyword evidence="1" id="KW-1133">Transmembrane helix</keyword>
<evidence type="ECO:0000313" key="2">
    <source>
        <dbReference type="EMBL" id="KAK6936541.1"/>
    </source>
</evidence>
<dbReference type="AlphaFoldDB" id="A0AAN8ZFW9"/>
<keyword evidence="3" id="KW-1185">Reference proteome</keyword>
<protein>
    <submittedName>
        <fullName evidence="2">Uncharacterized protein</fullName>
    </submittedName>
</protein>
<organism evidence="2 3">
    <name type="scientific">Dillenia turbinata</name>
    <dbReference type="NCBI Taxonomy" id="194707"/>
    <lineage>
        <taxon>Eukaryota</taxon>
        <taxon>Viridiplantae</taxon>
        <taxon>Streptophyta</taxon>
        <taxon>Embryophyta</taxon>
        <taxon>Tracheophyta</taxon>
        <taxon>Spermatophyta</taxon>
        <taxon>Magnoliopsida</taxon>
        <taxon>eudicotyledons</taxon>
        <taxon>Gunneridae</taxon>
        <taxon>Pentapetalae</taxon>
        <taxon>Dilleniales</taxon>
        <taxon>Dilleniaceae</taxon>
        <taxon>Dillenia</taxon>
    </lineage>
</organism>
<name>A0AAN8ZFW9_9MAGN</name>
<dbReference type="EMBL" id="JBAMMX010000007">
    <property type="protein sequence ID" value="KAK6936541.1"/>
    <property type="molecule type" value="Genomic_DNA"/>
</dbReference>
<feature type="non-terminal residue" evidence="2">
    <location>
        <position position="99"/>
    </location>
</feature>
<proteinExistence type="predicted"/>
<sequence>MLTSDYLHFSLFPLSNPNLSPLGALSPVGKTESISSDDNSPQMDYLVEDIVFYKNTERLVECSMFASVAGLAYFLSNSLAIEVATALLLPILSGLVKAL</sequence>
<evidence type="ECO:0000313" key="3">
    <source>
        <dbReference type="Proteomes" id="UP001370490"/>
    </source>
</evidence>
<evidence type="ECO:0000256" key="1">
    <source>
        <dbReference type="SAM" id="Phobius"/>
    </source>
</evidence>
<dbReference type="PANTHER" id="PTHR37185:SF3">
    <property type="entry name" value="MEMBRANE PROTEIN"/>
    <property type="match status" value="1"/>
</dbReference>
<dbReference type="Proteomes" id="UP001370490">
    <property type="component" value="Unassembled WGS sequence"/>
</dbReference>
<reference evidence="2 3" key="1">
    <citation type="submission" date="2023-12" db="EMBL/GenBank/DDBJ databases">
        <title>A high-quality genome assembly for Dillenia turbinata (Dilleniales).</title>
        <authorList>
            <person name="Chanderbali A."/>
        </authorList>
    </citation>
    <scope>NUCLEOTIDE SEQUENCE [LARGE SCALE GENOMIC DNA]</scope>
    <source>
        <strain evidence="2">LSX21</strain>
        <tissue evidence="2">Leaf</tissue>
    </source>
</reference>
<accession>A0AAN8ZFW9</accession>